<accession>A0A8H3IDG1</accession>
<dbReference type="EMBL" id="CAJPDR010000052">
    <property type="protein sequence ID" value="CAF9911915.1"/>
    <property type="molecule type" value="Genomic_DNA"/>
</dbReference>
<dbReference type="AlphaFoldDB" id="A0A8H3IDG1"/>
<evidence type="ECO:0000313" key="2">
    <source>
        <dbReference type="Proteomes" id="UP000664203"/>
    </source>
</evidence>
<keyword evidence="2" id="KW-1185">Reference proteome</keyword>
<name>A0A8H3IDG1_9LECA</name>
<comment type="caution">
    <text evidence="1">The sequence shown here is derived from an EMBL/GenBank/DDBJ whole genome shotgun (WGS) entry which is preliminary data.</text>
</comment>
<dbReference type="Proteomes" id="UP000664203">
    <property type="component" value="Unassembled WGS sequence"/>
</dbReference>
<dbReference type="OrthoDB" id="3595120at2759"/>
<gene>
    <name evidence="1" type="ORF">ALECFALPRED_007762</name>
</gene>
<reference evidence="1" key="1">
    <citation type="submission" date="2021-03" db="EMBL/GenBank/DDBJ databases">
        <authorList>
            <person name="Tagirdzhanova G."/>
        </authorList>
    </citation>
    <scope>NUCLEOTIDE SEQUENCE</scope>
</reference>
<proteinExistence type="predicted"/>
<organism evidence="1 2">
    <name type="scientific">Alectoria fallacina</name>
    <dbReference type="NCBI Taxonomy" id="1903189"/>
    <lineage>
        <taxon>Eukaryota</taxon>
        <taxon>Fungi</taxon>
        <taxon>Dikarya</taxon>
        <taxon>Ascomycota</taxon>
        <taxon>Pezizomycotina</taxon>
        <taxon>Lecanoromycetes</taxon>
        <taxon>OSLEUM clade</taxon>
        <taxon>Lecanoromycetidae</taxon>
        <taxon>Lecanorales</taxon>
        <taxon>Lecanorineae</taxon>
        <taxon>Parmeliaceae</taxon>
        <taxon>Alectoria</taxon>
    </lineage>
</organism>
<evidence type="ECO:0000313" key="1">
    <source>
        <dbReference type="EMBL" id="CAF9911915.1"/>
    </source>
</evidence>
<protein>
    <submittedName>
        <fullName evidence="1">Uncharacterized protein</fullName>
    </submittedName>
</protein>
<sequence>MPGPFGRKTFQPPITHQENLVPSPILSSAKVKDVIVLGGVKSATDIVTGTDNGILTEVEIDERKGSLQNFEKLRPHAPFEYFVPAISQLEQLTVLKAKTIAKHAGNQVTFPNNDRQSPALVVSLHTFNGADNEDPMRWLRSLDGMNIYDSAVAHCPEHLGEWVRLVDRLLEGPAAHWADTHPIIRSIIDRAYRYPHLLTKRDVKYVVAQMQKRFTPLCDHNGLDPLPTLRQGPDENLESYYRRAEDRLHTLGGIDHGGGELNQLTEKQYSELYLLTEEYINGLHDQCLRQRVRINGCVPDNKYSRSLLAVHVTTEAQALVLKNGAWLAKNGRYQSAMKDKIRHAPPRSQAAYLAIKPFANSLSHLLGTVQAPRIGARLEAESRRVKGLCRWFYSTSSVGSQGPVNMD</sequence>